<organism evidence="2 3">
    <name type="scientific">Marasmiellus scandens</name>
    <dbReference type="NCBI Taxonomy" id="2682957"/>
    <lineage>
        <taxon>Eukaryota</taxon>
        <taxon>Fungi</taxon>
        <taxon>Dikarya</taxon>
        <taxon>Basidiomycota</taxon>
        <taxon>Agaricomycotina</taxon>
        <taxon>Agaricomycetes</taxon>
        <taxon>Agaricomycetidae</taxon>
        <taxon>Agaricales</taxon>
        <taxon>Marasmiineae</taxon>
        <taxon>Omphalotaceae</taxon>
        <taxon>Marasmiellus</taxon>
    </lineage>
</organism>
<evidence type="ECO:0000259" key="1">
    <source>
        <dbReference type="Pfam" id="PF14226"/>
    </source>
</evidence>
<dbReference type="EMBL" id="JBANRG010000014">
    <property type="protein sequence ID" value="KAK7461068.1"/>
    <property type="molecule type" value="Genomic_DNA"/>
</dbReference>
<name>A0ABR1JKD1_9AGAR</name>
<feature type="domain" description="Non-haem dioxygenase N-terminal" evidence="1">
    <location>
        <begin position="27"/>
        <end position="71"/>
    </location>
</feature>
<dbReference type="Proteomes" id="UP001498398">
    <property type="component" value="Unassembled WGS sequence"/>
</dbReference>
<protein>
    <recommendedName>
        <fullName evidence="1">Non-haem dioxygenase N-terminal domain-containing protein</fullName>
    </recommendedName>
</protein>
<keyword evidence="3" id="KW-1185">Reference proteome</keyword>
<dbReference type="SUPFAM" id="SSF51197">
    <property type="entry name" value="Clavaminate synthase-like"/>
    <property type="match status" value="1"/>
</dbReference>
<reference evidence="2 3" key="1">
    <citation type="submission" date="2024-01" db="EMBL/GenBank/DDBJ databases">
        <title>A draft genome for the cacao thread blight pathogen Marasmiellus scandens.</title>
        <authorList>
            <person name="Baruah I.K."/>
            <person name="Leung J."/>
            <person name="Bukari Y."/>
            <person name="Amoako-Attah I."/>
            <person name="Meinhardt L.W."/>
            <person name="Bailey B.A."/>
            <person name="Cohen S.P."/>
        </authorList>
    </citation>
    <scope>NUCLEOTIDE SEQUENCE [LARGE SCALE GENOMIC DNA]</scope>
    <source>
        <strain evidence="2 3">GH-19</strain>
    </source>
</reference>
<dbReference type="Gene3D" id="2.60.120.330">
    <property type="entry name" value="B-lactam Antibiotic, Isopenicillin N Synthase, Chain"/>
    <property type="match status" value="1"/>
</dbReference>
<gene>
    <name evidence="2" type="ORF">VKT23_008997</name>
</gene>
<dbReference type="Pfam" id="PF14226">
    <property type="entry name" value="DIOX_N"/>
    <property type="match status" value="1"/>
</dbReference>
<accession>A0ABR1JKD1</accession>
<comment type="caution">
    <text evidence="2">The sequence shown here is derived from an EMBL/GenBank/DDBJ whole genome shotgun (WGS) entry which is preliminary data.</text>
</comment>
<evidence type="ECO:0000313" key="2">
    <source>
        <dbReference type="EMBL" id="KAK7461068.1"/>
    </source>
</evidence>
<dbReference type="InterPro" id="IPR026992">
    <property type="entry name" value="DIOX_N"/>
</dbReference>
<proteinExistence type="predicted"/>
<sequence length="73" mass="8064">MPSLTLPPVPRYVLSPTVNEELEYADLPIIDLSKGNTPEGRDALASQVCEAMTTQGFFYVINHGYTSAQVSRY</sequence>
<dbReference type="InterPro" id="IPR027443">
    <property type="entry name" value="IPNS-like_sf"/>
</dbReference>
<evidence type="ECO:0000313" key="3">
    <source>
        <dbReference type="Proteomes" id="UP001498398"/>
    </source>
</evidence>